<dbReference type="Gene3D" id="6.10.340.10">
    <property type="match status" value="1"/>
</dbReference>
<evidence type="ECO:0000256" key="2">
    <source>
        <dbReference type="ARBA" id="ARBA00029447"/>
    </source>
</evidence>
<dbReference type="Pfam" id="PF00015">
    <property type="entry name" value="MCPsignal"/>
    <property type="match status" value="1"/>
</dbReference>
<dbReference type="InterPro" id="IPR003660">
    <property type="entry name" value="HAMP_dom"/>
</dbReference>
<dbReference type="AlphaFoldDB" id="A0A8H9C5I4"/>
<dbReference type="PANTHER" id="PTHR32089">
    <property type="entry name" value="METHYL-ACCEPTING CHEMOTAXIS PROTEIN MCPB"/>
    <property type="match status" value="1"/>
</dbReference>
<evidence type="ECO:0000259" key="5">
    <source>
        <dbReference type="PROSITE" id="PS50885"/>
    </source>
</evidence>
<dbReference type="InterPro" id="IPR004089">
    <property type="entry name" value="MCPsignal_dom"/>
</dbReference>
<dbReference type="PROSITE" id="PS50111">
    <property type="entry name" value="CHEMOTAXIS_TRANSDUC_2"/>
    <property type="match status" value="1"/>
</dbReference>
<dbReference type="Pfam" id="PF00672">
    <property type="entry name" value="HAMP"/>
    <property type="match status" value="1"/>
</dbReference>
<dbReference type="EMBL" id="AP024145">
    <property type="protein sequence ID" value="BCM84407.1"/>
    <property type="molecule type" value="Genomic_DNA"/>
</dbReference>
<feature type="domain" description="Methyl-accepting transducer" evidence="4">
    <location>
        <begin position="373"/>
        <end position="609"/>
    </location>
</feature>
<evidence type="ECO:0008006" key="8">
    <source>
        <dbReference type="Google" id="ProtNLM"/>
    </source>
</evidence>
<evidence type="ECO:0000313" key="6">
    <source>
        <dbReference type="EMBL" id="BCM84407.1"/>
    </source>
</evidence>
<dbReference type="RefSeq" id="WP_244749006.1">
    <property type="nucleotide sequence ID" value="NZ_AP024145.1"/>
</dbReference>
<keyword evidence="1 3" id="KW-0807">Transducer</keyword>
<feature type="domain" description="HAMP" evidence="5">
    <location>
        <begin position="279"/>
        <end position="332"/>
    </location>
</feature>
<dbReference type="SMART" id="SM00283">
    <property type="entry name" value="MA"/>
    <property type="match status" value="1"/>
</dbReference>
<dbReference type="Proteomes" id="UP000663508">
    <property type="component" value="Chromosome"/>
</dbReference>
<comment type="similarity">
    <text evidence="2">Belongs to the methyl-accepting chemotaxis (MCP) protein family.</text>
</comment>
<sequence>MSDKIDQLGRSDERSFYVVGLQERYASLSAALSGLLLSNSEDNKQELARTRTRMAEMLGDRPATQNEAAMQPVVALWSRFSGLVTGPSAVPALIARRDEIAEELVPLGAKISSAMLDLVTQAGSGDVGRSIVMTINASFTRGRPIVEQALRTGDEDDLFLATQQIASIANALKSLPIPEAPVTALPEIGTIRTAIGAYSARLGHLRTTIEALNKARAEQVEVDAAMKSALGAIVQQRTGAMAAIRAEAVATARSATEVAVVSAGVAIAFSLTLAWALSGSISRPTRGMTRAVRALASGDVDVVVPSRGRRDEIGVIAEAVQTFKEALIRSRALEAETALARASAEAQRKAGMRQMADGFEHAVGGIVRLVSTSATQLQATAQRMSAAASDTAGRSVAVAAAAEEAATNVNTTAAAAEEMGLSVQEIGRQVDGSADLARQAVAEAGQTGALVHELSQAVAHIGDVATMIASIAGQTNLLALNAAIEAARAGPAGRGFAVVAAEVKALAGQTAQATGEIAGQIARIQAVTGQAVSAIGAIGARIQEISGVSTSIAAAVDEQGAAMQEIVRNVSQAAQGTLEVTGTIAGVVAVAEETGEAADHVLGAAEDLSRQSAHLAAEVGRFLATVRAA</sequence>
<proteinExistence type="inferred from homology"/>
<evidence type="ECO:0000259" key="4">
    <source>
        <dbReference type="PROSITE" id="PS50111"/>
    </source>
</evidence>
<dbReference type="GO" id="GO:0007165">
    <property type="term" value="P:signal transduction"/>
    <property type="evidence" value="ECO:0007669"/>
    <property type="project" value="UniProtKB-KW"/>
</dbReference>
<dbReference type="GO" id="GO:0016020">
    <property type="term" value="C:membrane"/>
    <property type="evidence" value="ECO:0007669"/>
    <property type="project" value="InterPro"/>
</dbReference>
<protein>
    <recommendedName>
        <fullName evidence="8">Chemotaxis protein</fullName>
    </recommendedName>
</protein>
<evidence type="ECO:0000256" key="1">
    <source>
        <dbReference type="ARBA" id="ARBA00023224"/>
    </source>
</evidence>
<dbReference type="PANTHER" id="PTHR32089:SF112">
    <property type="entry name" value="LYSOZYME-LIKE PROTEIN-RELATED"/>
    <property type="match status" value="1"/>
</dbReference>
<dbReference type="SMART" id="SM00304">
    <property type="entry name" value="HAMP"/>
    <property type="match status" value="1"/>
</dbReference>
<gene>
    <name evidence="6" type="ORF">mvi_28680</name>
</gene>
<evidence type="ECO:0000256" key="3">
    <source>
        <dbReference type="PROSITE-ProRule" id="PRU00284"/>
    </source>
</evidence>
<evidence type="ECO:0000313" key="7">
    <source>
        <dbReference type="Proteomes" id="UP000663508"/>
    </source>
</evidence>
<dbReference type="CDD" id="cd06225">
    <property type="entry name" value="HAMP"/>
    <property type="match status" value="1"/>
</dbReference>
<name>A0A8H9C5I4_9HYPH</name>
<dbReference type="KEGG" id="mind:mvi_28680"/>
<reference evidence="6" key="1">
    <citation type="submission" date="2020-11" db="EMBL/GenBank/DDBJ databases">
        <title>Complete genome sequence of a novel pathogenic Methylobacterium strain isolated from rice in Vietnam.</title>
        <authorList>
            <person name="Lai K."/>
            <person name="Okazaki S."/>
            <person name="Higashi K."/>
            <person name="Mori H."/>
            <person name="Toyoda A."/>
            <person name="Kurokawa K."/>
        </authorList>
    </citation>
    <scope>NUCLEOTIDE SEQUENCE</scope>
    <source>
        <strain evidence="6">VL1</strain>
    </source>
</reference>
<dbReference type="SUPFAM" id="SSF58104">
    <property type="entry name" value="Methyl-accepting chemotaxis protein (MCP) signaling domain"/>
    <property type="match status" value="1"/>
</dbReference>
<dbReference type="Gene3D" id="1.10.287.950">
    <property type="entry name" value="Methyl-accepting chemotaxis protein"/>
    <property type="match status" value="1"/>
</dbReference>
<dbReference type="PROSITE" id="PS50885">
    <property type="entry name" value="HAMP"/>
    <property type="match status" value="1"/>
</dbReference>
<organism evidence="6 7">
    <name type="scientific">Methylobacterium indicum</name>
    <dbReference type="NCBI Taxonomy" id="1775910"/>
    <lineage>
        <taxon>Bacteria</taxon>
        <taxon>Pseudomonadati</taxon>
        <taxon>Pseudomonadota</taxon>
        <taxon>Alphaproteobacteria</taxon>
        <taxon>Hyphomicrobiales</taxon>
        <taxon>Methylobacteriaceae</taxon>
        <taxon>Methylobacterium</taxon>
    </lineage>
</organism>
<accession>A0A8H9C5I4</accession>